<keyword evidence="2" id="KW-0969">Cilium</keyword>
<evidence type="ECO:0000313" key="2">
    <source>
        <dbReference type="EMBL" id="SNR60020.1"/>
    </source>
</evidence>
<feature type="transmembrane region" description="Helical" evidence="1">
    <location>
        <begin position="33"/>
        <end position="56"/>
    </location>
</feature>
<name>A0A238XMT2_9ACTN</name>
<feature type="transmembrane region" description="Helical" evidence="1">
    <location>
        <begin position="113"/>
        <end position="133"/>
    </location>
</feature>
<accession>A0A238XMT2</accession>
<dbReference type="AlphaFoldDB" id="A0A238XMT2"/>
<dbReference type="Proteomes" id="UP000198420">
    <property type="component" value="Unassembled WGS sequence"/>
</dbReference>
<protein>
    <submittedName>
        <fullName evidence="2">Flagellar biosynthetic protein FliP</fullName>
    </submittedName>
</protein>
<keyword evidence="1" id="KW-1133">Transmembrane helix</keyword>
<keyword evidence="1" id="KW-0472">Membrane</keyword>
<dbReference type="RefSeq" id="WP_245919157.1">
    <property type="nucleotide sequence ID" value="NZ_FZNP01000004.1"/>
</dbReference>
<organism evidence="2 3">
    <name type="scientific">Actinomadura mexicana</name>
    <dbReference type="NCBI Taxonomy" id="134959"/>
    <lineage>
        <taxon>Bacteria</taxon>
        <taxon>Bacillati</taxon>
        <taxon>Actinomycetota</taxon>
        <taxon>Actinomycetes</taxon>
        <taxon>Streptosporangiales</taxon>
        <taxon>Thermomonosporaceae</taxon>
        <taxon>Actinomadura</taxon>
    </lineage>
</organism>
<feature type="transmembrane region" description="Helical" evidence="1">
    <location>
        <begin position="62"/>
        <end position="79"/>
    </location>
</feature>
<reference evidence="3" key="1">
    <citation type="submission" date="2017-06" db="EMBL/GenBank/DDBJ databases">
        <authorList>
            <person name="Varghese N."/>
            <person name="Submissions S."/>
        </authorList>
    </citation>
    <scope>NUCLEOTIDE SEQUENCE [LARGE SCALE GENOMIC DNA]</scope>
    <source>
        <strain evidence="3">DSM 44485</strain>
    </source>
</reference>
<sequence length="141" mass="15714">MTTTSRTLDPDPQAAARPRTVWRRLTLHYVEMVLAMFAGMLVFGGLRALLGLTVAFDPHPGAHYLLMATDMAIGMAAWMRLRRHGWACTLEMCAAMYAPAVLVPLVWAGAMSGMAFMTAAHVLMMVAMLAVLLRRRREYHH</sequence>
<evidence type="ECO:0000313" key="3">
    <source>
        <dbReference type="Proteomes" id="UP000198420"/>
    </source>
</evidence>
<keyword evidence="1" id="KW-0812">Transmembrane</keyword>
<feature type="transmembrane region" description="Helical" evidence="1">
    <location>
        <begin position="86"/>
        <end position="107"/>
    </location>
</feature>
<gene>
    <name evidence="2" type="ORF">SAMN06265355_104482</name>
</gene>
<dbReference type="EMBL" id="FZNP01000004">
    <property type="protein sequence ID" value="SNR60020.1"/>
    <property type="molecule type" value="Genomic_DNA"/>
</dbReference>
<proteinExistence type="predicted"/>
<evidence type="ECO:0000256" key="1">
    <source>
        <dbReference type="SAM" id="Phobius"/>
    </source>
</evidence>
<keyword evidence="2" id="KW-0966">Cell projection</keyword>
<keyword evidence="2" id="KW-0282">Flagellum</keyword>
<keyword evidence="3" id="KW-1185">Reference proteome</keyword>